<sequence>MRTSRFIERKCQALLRRSAHSIERETLKQKNSLRNKVVDNWIVRLPWPYHNVISLGRITWKLVLKRSPLQLDEGEKRGMQNRRRRQVAQI</sequence>
<protein>
    <submittedName>
        <fullName evidence="1">Uncharacterized protein</fullName>
    </submittedName>
</protein>
<evidence type="ECO:0000313" key="2">
    <source>
        <dbReference type="Proteomes" id="UP000785679"/>
    </source>
</evidence>
<dbReference type="Proteomes" id="UP000785679">
    <property type="component" value="Unassembled WGS sequence"/>
</dbReference>
<dbReference type="EMBL" id="RRYP01003003">
    <property type="protein sequence ID" value="TNV84233.1"/>
    <property type="molecule type" value="Genomic_DNA"/>
</dbReference>
<proteinExistence type="predicted"/>
<comment type="caution">
    <text evidence="1">The sequence shown here is derived from an EMBL/GenBank/DDBJ whole genome shotgun (WGS) entry which is preliminary data.</text>
</comment>
<accession>A0A8J8NYZ5</accession>
<reference evidence="1" key="1">
    <citation type="submission" date="2019-06" db="EMBL/GenBank/DDBJ databases">
        <authorList>
            <person name="Zheng W."/>
        </authorList>
    </citation>
    <scope>NUCLEOTIDE SEQUENCE</scope>
    <source>
        <strain evidence="1">QDHG01</strain>
    </source>
</reference>
<name>A0A8J8NYZ5_HALGN</name>
<keyword evidence="2" id="KW-1185">Reference proteome</keyword>
<organism evidence="1 2">
    <name type="scientific">Halteria grandinella</name>
    <dbReference type="NCBI Taxonomy" id="5974"/>
    <lineage>
        <taxon>Eukaryota</taxon>
        <taxon>Sar</taxon>
        <taxon>Alveolata</taxon>
        <taxon>Ciliophora</taxon>
        <taxon>Intramacronucleata</taxon>
        <taxon>Spirotrichea</taxon>
        <taxon>Stichotrichia</taxon>
        <taxon>Sporadotrichida</taxon>
        <taxon>Halteriidae</taxon>
        <taxon>Halteria</taxon>
    </lineage>
</organism>
<gene>
    <name evidence="1" type="ORF">FGO68_gene15420</name>
</gene>
<evidence type="ECO:0000313" key="1">
    <source>
        <dbReference type="EMBL" id="TNV84233.1"/>
    </source>
</evidence>
<dbReference type="AlphaFoldDB" id="A0A8J8NYZ5"/>